<keyword evidence="8 9" id="KW-0472">Membrane</keyword>
<feature type="transmembrane region" description="Helical" evidence="9">
    <location>
        <begin position="509"/>
        <end position="529"/>
    </location>
</feature>
<dbReference type="Proteomes" id="UP000189229">
    <property type="component" value="Unassembled WGS sequence"/>
</dbReference>
<feature type="domain" description="ABC transmembrane type-1" evidence="12">
    <location>
        <begin position="376"/>
        <end position="570"/>
    </location>
</feature>
<dbReference type="PROSITE" id="PS50928">
    <property type="entry name" value="ABC_TM1"/>
    <property type="match status" value="1"/>
</dbReference>
<name>A0A1V3X897_MYCKA</name>
<dbReference type="InterPro" id="IPR000515">
    <property type="entry name" value="MetI-like"/>
</dbReference>
<dbReference type="InterPro" id="IPR043429">
    <property type="entry name" value="ArtM/GltK/GlnP/TcyL/YhdX-like"/>
</dbReference>
<feature type="transmembrane region" description="Helical" evidence="9">
    <location>
        <begin position="422"/>
        <end position="442"/>
    </location>
</feature>
<dbReference type="SUPFAM" id="SSF161098">
    <property type="entry name" value="MetI-like"/>
    <property type="match status" value="1"/>
</dbReference>
<dbReference type="GO" id="GO:0022857">
    <property type="term" value="F:transmembrane transporter activity"/>
    <property type="evidence" value="ECO:0007669"/>
    <property type="project" value="InterPro"/>
</dbReference>
<dbReference type="InterPro" id="IPR035906">
    <property type="entry name" value="MetI-like_sf"/>
</dbReference>
<dbReference type="Pfam" id="PF00497">
    <property type="entry name" value="SBP_bac_3"/>
    <property type="match status" value="1"/>
</dbReference>
<feature type="signal peptide" evidence="11">
    <location>
        <begin position="1"/>
        <end position="31"/>
    </location>
</feature>
<dbReference type="InterPro" id="IPR001638">
    <property type="entry name" value="Solute-binding_3/MltF_N"/>
</dbReference>
<comment type="caution">
    <text evidence="13">The sequence shown here is derived from an EMBL/GenBank/DDBJ whole genome shotgun (WGS) entry which is preliminary data.</text>
</comment>
<evidence type="ECO:0000256" key="6">
    <source>
        <dbReference type="ARBA" id="ARBA00022970"/>
    </source>
</evidence>
<evidence type="ECO:0000259" key="12">
    <source>
        <dbReference type="PROSITE" id="PS50928"/>
    </source>
</evidence>
<organism evidence="13 14">
    <name type="scientific">Mycobacterium kansasii</name>
    <dbReference type="NCBI Taxonomy" id="1768"/>
    <lineage>
        <taxon>Bacteria</taxon>
        <taxon>Bacillati</taxon>
        <taxon>Actinomycetota</taxon>
        <taxon>Actinomycetes</taxon>
        <taxon>Mycobacteriales</taxon>
        <taxon>Mycobacteriaceae</taxon>
        <taxon>Mycobacterium</taxon>
    </lineage>
</organism>
<dbReference type="GO" id="GO:0043190">
    <property type="term" value="C:ATP-binding cassette (ABC) transporter complex"/>
    <property type="evidence" value="ECO:0007669"/>
    <property type="project" value="InterPro"/>
</dbReference>
<evidence type="ECO:0000256" key="5">
    <source>
        <dbReference type="ARBA" id="ARBA00022692"/>
    </source>
</evidence>
<accession>A0A1V3X897</accession>
<dbReference type="SUPFAM" id="SSF53850">
    <property type="entry name" value="Periplasmic binding protein-like II"/>
    <property type="match status" value="1"/>
</dbReference>
<gene>
    <name evidence="13" type="ORF">BZL30_4096</name>
</gene>
<dbReference type="InterPro" id="IPR010065">
    <property type="entry name" value="AA_ABC_transptr_permease_3TM"/>
</dbReference>
<feature type="chain" id="PRO_5039164993" evidence="11">
    <location>
        <begin position="32"/>
        <end position="602"/>
    </location>
</feature>
<dbReference type="PANTHER" id="PTHR30614">
    <property type="entry name" value="MEMBRANE COMPONENT OF AMINO ACID ABC TRANSPORTER"/>
    <property type="match status" value="1"/>
</dbReference>
<evidence type="ECO:0000256" key="9">
    <source>
        <dbReference type="RuleBase" id="RU363032"/>
    </source>
</evidence>
<dbReference type="NCBIfam" id="TIGR01726">
    <property type="entry name" value="HEQRo_perm_3TM"/>
    <property type="match status" value="1"/>
</dbReference>
<evidence type="ECO:0000313" key="14">
    <source>
        <dbReference type="Proteomes" id="UP000189229"/>
    </source>
</evidence>
<evidence type="ECO:0000256" key="2">
    <source>
        <dbReference type="ARBA" id="ARBA00010072"/>
    </source>
</evidence>
<keyword evidence="3 9" id="KW-0813">Transport</keyword>
<dbReference type="Gene3D" id="1.10.3720.10">
    <property type="entry name" value="MetI-like"/>
    <property type="match status" value="1"/>
</dbReference>
<keyword evidence="11" id="KW-0732">Signal</keyword>
<evidence type="ECO:0000256" key="1">
    <source>
        <dbReference type="ARBA" id="ARBA00004651"/>
    </source>
</evidence>
<evidence type="ECO:0000256" key="11">
    <source>
        <dbReference type="SAM" id="SignalP"/>
    </source>
</evidence>
<reference evidence="13 14" key="1">
    <citation type="submission" date="2017-02" db="EMBL/GenBank/DDBJ databases">
        <title>Complete genome sequences of Mycobacterium kansasii strains isolated from rhesus macaques.</title>
        <authorList>
            <person name="Panda A."/>
            <person name="Nagaraj S."/>
            <person name="Zhao X."/>
            <person name="Tettelin H."/>
            <person name="Detolla L.J."/>
        </authorList>
    </citation>
    <scope>NUCLEOTIDE SEQUENCE [LARGE SCALE GENOMIC DNA]</scope>
    <source>
        <strain evidence="13 14">11-3813</strain>
    </source>
</reference>
<dbReference type="CDD" id="cd06261">
    <property type="entry name" value="TM_PBP2"/>
    <property type="match status" value="1"/>
</dbReference>
<evidence type="ECO:0000256" key="8">
    <source>
        <dbReference type="ARBA" id="ARBA00023136"/>
    </source>
</evidence>
<sequence length="602" mass="64261">MSPRVGARTRSGHRLSAAAATILILASLATAAPAAADRHQCAPAGVDSATVLPANLSRAGVAGADDDTDTTATVVPLSSIDVNALGLGTPGVLTVGTLSDAPPNVCINSTGRFTGFDNELLRAIAAKLGLHARFVGTDFSGLLAQVASRRFDVGSASVKATDARRRTVAFTNGYDFGYYSLVVPPGSAITSFTDLAAGQRIGVVQGTVEESYVVDTLHLQPVKYPDFATVYASLKTHQIDAWVARRIKQRRPCGRAIRRLPSQTPSVPRTSWPMRSPGTTRSRRRPELGAGRGDRRRNLGEALQRLGSPHVAARVETRLESRRRPTLPDFAAIAASQHRKPVQPAAPKSTLAQLRDSFFDWDMYRQAIPALFHTGLPNTLILTVSASAIGLAIGMALAVAGISHKRWLRWPARVYTDIFRGLPEVVIILIIGLGVGPIVGGLTNNNPYPLGIAALGLMAGAYVGEILRSGIQSVDPGQLEAARALGFSYSAAMRLVVVPQGIRRVLPALVNQFIALLKASALVYFLGLVAKQRELFQIGRDLNAQTGNLSPLVAAGIFYLLLTIPLTHLVNYIDAKLRRGRARIDPQDPSEVVSSTIGQEMT</sequence>
<evidence type="ECO:0000256" key="7">
    <source>
        <dbReference type="ARBA" id="ARBA00022989"/>
    </source>
</evidence>
<keyword evidence="7 9" id="KW-1133">Transmembrane helix</keyword>
<feature type="region of interest" description="Disordered" evidence="10">
    <location>
        <begin position="255"/>
        <end position="297"/>
    </location>
</feature>
<comment type="subcellular location">
    <subcellularLocation>
        <location evidence="1 9">Cell membrane</location>
        <topology evidence="1 9">Multi-pass membrane protein</topology>
    </subcellularLocation>
</comment>
<dbReference type="CDD" id="cd13530">
    <property type="entry name" value="PBP2_peptides_like"/>
    <property type="match status" value="1"/>
</dbReference>
<protein>
    <submittedName>
        <fullName evidence="13">Amino ABC transporter, permease, 3-TM region, His/Glu/Gln/Arg/opine family domain protein</fullName>
    </submittedName>
</protein>
<dbReference type="EMBL" id="MVBM01000003">
    <property type="protein sequence ID" value="OOK75429.1"/>
    <property type="molecule type" value="Genomic_DNA"/>
</dbReference>
<dbReference type="Gene3D" id="3.40.190.10">
    <property type="entry name" value="Periplasmic binding protein-like II"/>
    <property type="match status" value="2"/>
</dbReference>
<dbReference type="PANTHER" id="PTHR30614:SF20">
    <property type="entry name" value="GLUTAMINE TRANSPORT SYSTEM PERMEASE PROTEIN GLNP"/>
    <property type="match status" value="1"/>
</dbReference>
<keyword evidence="6" id="KW-0029">Amino-acid transport</keyword>
<feature type="transmembrane region" description="Helical" evidence="9">
    <location>
        <begin position="448"/>
        <end position="467"/>
    </location>
</feature>
<feature type="transmembrane region" description="Helical" evidence="9">
    <location>
        <begin position="549"/>
        <end position="573"/>
    </location>
</feature>
<dbReference type="AlphaFoldDB" id="A0A1V3X897"/>
<feature type="transmembrane region" description="Helical" evidence="9">
    <location>
        <begin position="380"/>
        <end position="402"/>
    </location>
</feature>
<dbReference type="SMART" id="SM00062">
    <property type="entry name" value="PBPb"/>
    <property type="match status" value="1"/>
</dbReference>
<dbReference type="GO" id="GO:0006865">
    <property type="term" value="P:amino acid transport"/>
    <property type="evidence" value="ECO:0007669"/>
    <property type="project" value="UniProtKB-KW"/>
</dbReference>
<comment type="similarity">
    <text evidence="2">Belongs to the binding-protein-dependent transport system permease family. HisMQ subfamily.</text>
</comment>
<dbReference type="Pfam" id="PF00528">
    <property type="entry name" value="BPD_transp_1"/>
    <property type="match status" value="1"/>
</dbReference>
<keyword evidence="5 9" id="KW-0812">Transmembrane</keyword>
<evidence type="ECO:0000256" key="3">
    <source>
        <dbReference type="ARBA" id="ARBA00022448"/>
    </source>
</evidence>
<keyword evidence="4" id="KW-1003">Cell membrane</keyword>
<evidence type="ECO:0000256" key="4">
    <source>
        <dbReference type="ARBA" id="ARBA00022475"/>
    </source>
</evidence>
<proteinExistence type="inferred from homology"/>
<evidence type="ECO:0000313" key="13">
    <source>
        <dbReference type="EMBL" id="OOK75429.1"/>
    </source>
</evidence>
<evidence type="ECO:0000256" key="10">
    <source>
        <dbReference type="SAM" id="MobiDB-lite"/>
    </source>
</evidence>